<feature type="region of interest" description="Disordered" evidence="1">
    <location>
        <begin position="1"/>
        <end position="60"/>
    </location>
</feature>
<feature type="compositionally biased region" description="Basic residues" evidence="1">
    <location>
        <begin position="459"/>
        <end position="478"/>
    </location>
</feature>
<evidence type="ECO:0000313" key="3">
    <source>
        <dbReference type="Proteomes" id="UP000812966"/>
    </source>
</evidence>
<dbReference type="AlphaFoldDB" id="A0A8K0NK91"/>
<feature type="region of interest" description="Disordered" evidence="1">
    <location>
        <begin position="128"/>
        <end position="551"/>
    </location>
</feature>
<feature type="compositionally biased region" description="Low complexity" evidence="1">
    <location>
        <begin position="171"/>
        <end position="185"/>
    </location>
</feature>
<proteinExistence type="predicted"/>
<gene>
    <name evidence="2" type="ORF">FFLO_06782</name>
</gene>
<feature type="compositionally biased region" description="Polar residues" evidence="1">
    <location>
        <begin position="1"/>
        <end position="22"/>
    </location>
</feature>
<protein>
    <submittedName>
        <fullName evidence="2">Uncharacterized protein</fullName>
    </submittedName>
</protein>
<feature type="compositionally biased region" description="Basic and acidic residues" evidence="1">
    <location>
        <begin position="238"/>
        <end position="254"/>
    </location>
</feature>
<comment type="caution">
    <text evidence="2">The sequence shown here is derived from an EMBL/GenBank/DDBJ whole genome shotgun (WGS) entry which is preliminary data.</text>
</comment>
<reference evidence="2" key="1">
    <citation type="submission" date="2020-04" db="EMBL/GenBank/DDBJ databases">
        <title>Analysis of mating type loci in Filobasidium floriforme.</title>
        <authorList>
            <person name="Nowrousian M."/>
        </authorList>
    </citation>
    <scope>NUCLEOTIDE SEQUENCE</scope>
    <source>
        <strain evidence="2">CBS 6242</strain>
    </source>
</reference>
<feature type="compositionally biased region" description="Low complexity" evidence="1">
    <location>
        <begin position="327"/>
        <end position="338"/>
    </location>
</feature>
<dbReference type="EMBL" id="JABELV010000260">
    <property type="protein sequence ID" value="KAG7527588.1"/>
    <property type="molecule type" value="Genomic_DNA"/>
</dbReference>
<accession>A0A8K0NK91</accession>
<feature type="compositionally biased region" description="Polar residues" evidence="1">
    <location>
        <begin position="208"/>
        <end position="218"/>
    </location>
</feature>
<organism evidence="2 3">
    <name type="scientific">Filobasidium floriforme</name>
    <dbReference type="NCBI Taxonomy" id="5210"/>
    <lineage>
        <taxon>Eukaryota</taxon>
        <taxon>Fungi</taxon>
        <taxon>Dikarya</taxon>
        <taxon>Basidiomycota</taxon>
        <taxon>Agaricomycotina</taxon>
        <taxon>Tremellomycetes</taxon>
        <taxon>Filobasidiales</taxon>
        <taxon>Filobasidiaceae</taxon>
        <taxon>Filobasidium</taxon>
    </lineage>
</organism>
<feature type="compositionally biased region" description="Polar residues" evidence="1">
    <location>
        <begin position="340"/>
        <end position="351"/>
    </location>
</feature>
<name>A0A8K0NK91_9TREE</name>
<feature type="compositionally biased region" description="Gly residues" evidence="1">
    <location>
        <begin position="136"/>
        <end position="149"/>
    </location>
</feature>
<feature type="compositionally biased region" description="Gly residues" evidence="1">
    <location>
        <begin position="280"/>
        <end position="292"/>
    </location>
</feature>
<feature type="compositionally biased region" description="Polar residues" evidence="1">
    <location>
        <begin position="389"/>
        <end position="427"/>
    </location>
</feature>
<evidence type="ECO:0000313" key="2">
    <source>
        <dbReference type="EMBL" id="KAG7527588.1"/>
    </source>
</evidence>
<sequence length="660" mass="71441">MPLIKTPSSTGLRGGASASNSNAHDEHDRPLFRTYRPAPSAHSTHLHVRPDPGSSMPFAPVNRAKFRKDHKAANDNAALDVLLATEFQSGRDLQRESTSLGLGAAGEGGILQSAKGLGPVIPPLSAGRKSFDTGYTGPGMGLGRQGSGSGNRRLSHEGSRAQLGLGRNLSEKLSLGGAKGSSSAENGGEGPFRATKRRLGSARRNPPGSRSNPKNYGANSEDEQEELSSRALGVYIDQEGRLHDKEYDPFEKVRSLSRRKVEKRRVFGAAREDESEVGSEGSGSFVGLGGFEGVRVGRMSQSQQTRSQGQSERGQEHEDETQGYGSPNANNADGNGNPESMGTRTRSNTLWSEYDSGISATSPRPAGVESEFGDPLSPLHAKFKDGINVNVNANGPLSPTSSHPSSNQYGQGQAQRNSSSVKTSHTSALARLEERPRSLLFPATPAQVAAQKIKERNAPQHHHHRTSKVSHHTPTHAHRVNDVVIEEEPLRPPVAPFNPMFSSERRGKSPASSIKSGGKGKRRESGESSRMYAAGAGGRRPSTQSQPHAASFPHHLQADAHAGRSVSGVQHASSSVFSGGDMGYLPSRWARGEREFRAGEEELDKYRPMEFRGTREDQKEPEWTPGCIDNIKRNWHEISLAFRFSTHRAKKKVERKVRNM</sequence>
<evidence type="ECO:0000256" key="1">
    <source>
        <dbReference type="SAM" id="MobiDB-lite"/>
    </source>
</evidence>
<dbReference type="Proteomes" id="UP000812966">
    <property type="component" value="Unassembled WGS sequence"/>
</dbReference>
<feature type="compositionally biased region" description="Low complexity" evidence="1">
    <location>
        <begin position="293"/>
        <end position="312"/>
    </location>
</feature>
<keyword evidence="3" id="KW-1185">Reference proteome</keyword>